<feature type="compositionally biased region" description="Low complexity" evidence="1">
    <location>
        <begin position="172"/>
        <end position="183"/>
    </location>
</feature>
<dbReference type="EMBL" id="JAEUBF010001156">
    <property type="protein sequence ID" value="KAH3672326.1"/>
    <property type="molecule type" value="Genomic_DNA"/>
</dbReference>
<evidence type="ECO:0000313" key="3">
    <source>
        <dbReference type="Proteomes" id="UP000769528"/>
    </source>
</evidence>
<accession>A0A9P8PHY1</accession>
<gene>
    <name evidence="2" type="ORF">WICMUC_004297</name>
</gene>
<feature type="compositionally biased region" description="Low complexity" evidence="1">
    <location>
        <begin position="40"/>
        <end position="52"/>
    </location>
</feature>
<dbReference type="AlphaFoldDB" id="A0A9P8PHY1"/>
<dbReference type="OrthoDB" id="3980974at2759"/>
<keyword evidence="3" id="KW-1185">Reference proteome</keyword>
<feature type="compositionally biased region" description="Basic and acidic residues" evidence="1">
    <location>
        <begin position="278"/>
        <end position="290"/>
    </location>
</feature>
<name>A0A9P8PHY1_9ASCO</name>
<feature type="region of interest" description="Disordered" evidence="1">
    <location>
        <begin position="258"/>
        <end position="324"/>
    </location>
</feature>
<sequence length="638" mass="72688">MSTDPSQAIAAAAAAAQTAGEVGGVVGQHGGNYHLQALEQQHLQQQQQQQQQQHHEQHHHSPHNALVNAVLEHNVRYSNNEDDQSVAAHQQLASTGIMKTNNINVVNKCRRCKKKRPEDEPMETARYRTCKPCREIERKKKRVKKAALKGETLPPDFDQIPTQQPHQPPQQPQLHQPPQQPSHQTHENNVDVERDLMQIANQVRNNGLSQIHQYLPHDQQQQLKQQLQQQLQQEQQHQLQQQHHQQQQVQLQHVHDDKEIPIDDSLLRQGVEDDEDETNIKDDEDSKKVLANEANAEAFNPASSIHGSNARTMKSTKNEPTTDNDASNLFAEINQKESQPTDQEVKAPVATAAATTNTNISTTSVTNEEERRCLYCNEIRSINDNGRYQLCEDCVDNPLRKDNVYDDLNLYLDKISKNKNEDLKNVIYISKFQQKDGVISDLDFNQPNLNPIINDLNEKFINPLITKSGFKFSKSSSNLAVKPYPKTIKLLFKCKQDIKTIQKGVNPSPVNSSNSTRKMKTENCSSNVYVSYDIFAKTLSIKFNHLSHLTFIEKLYSKELIDKISELLLNFGNEDLIKSNINDNGNLSNNEQNEQSLNKVFNFIKDDKFLSSSEVSSALKIEINNLKKINFLKDFSNF</sequence>
<feature type="region of interest" description="Disordered" evidence="1">
    <location>
        <begin position="40"/>
        <end position="62"/>
    </location>
</feature>
<evidence type="ECO:0000313" key="2">
    <source>
        <dbReference type="EMBL" id="KAH3672326.1"/>
    </source>
</evidence>
<dbReference type="Proteomes" id="UP000769528">
    <property type="component" value="Unassembled WGS sequence"/>
</dbReference>
<feature type="compositionally biased region" description="Polar residues" evidence="1">
    <location>
        <begin position="301"/>
        <end position="324"/>
    </location>
</feature>
<evidence type="ECO:0000256" key="1">
    <source>
        <dbReference type="SAM" id="MobiDB-lite"/>
    </source>
</evidence>
<feature type="region of interest" description="Disordered" evidence="1">
    <location>
        <begin position="140"/>
        <end position="186"/>
    </location>
</feature>
<protein>
    <submittedName>
        <fullName evidence="2">Uncharacterized protein</fullName>
    </submittedName>
</protein>
<reference evidence="2" key="2">
    <citation type="submission" date="2021-01" db="EMBL/GenBank/DDBJ databases">
        <authorList>
            <person name="Schikora-Tamarit M.A."/>
        </authorList>
    </citation>
    <scope>NUCLEOTIDE SEQUENCE</scope>
    <source>
        <strain evidence="2">CBS6341</strain>
    </source>
</reference>
<comment type="caution">
    <text evidence="2">The sequence shown here is derived from an EMBL/GenBank/DDBJ whole genome shotgun (WGS) entry which is preliminary data.</text>
</comment>
<proteinExistence type="predicted"/>
<organism evidence="2 3">
    <name type="scientific">Wickerhamomyces mucosus</name>
    <dbReference type="NCBI Taxonomy" id="1378264"/>
    <lineage>
        <taxon>Eukaryota</taxon>
        <taxon>Fungi</taxon>
        <taxon>Dikarya</taxon>
        <taxon>Ascomycota</taxon>
        <taxon>Saccharomycotina</taxon>
        <taxon>Saccharomycetes</taxon>
        <taxon>Phaffomycetales</taxon>
        <taxon>Wickerhamomycetaceae</taxon>
        <taxon>Wickerhamomyces</taxon>
    </lineage>
</organism>
<reference evidence="2" key="1">
    <citation type="journal article" date="2021" name="Open Biol.">
        <title>Shared evolutionary footprints suggest mitochondrial oxidative damage underlies multiple complex I losses in fungi.</title>
        <authorList>
            <person name="Schikora-Tamarit M.A."/>
            <person name="Marcet-Houben M."/>
            <person name="Nosek J."/>
            <person name="Gabaldon T."/>
        </authorList>
    </citation>
    <scope>NUCLEOTIDE SEQUENCE</scope>
    <source>
        <strain evidence="2">CBS6341</strain>
    </source>
</reference>